<dbReference type="InterPro" id="IPR013210">
    <property type="entry name" value="LRR_N_plant-typ"/>
</dbReference>
<keyword evidence="3" id="KW-0677">Repeat</keyword>
<evidence type="ECO:0000256" key="2">
    <source>
        <dbReference type="ARBA" id="ARBA00022729"/>
    </source>
</evidence>
<dbReference type="Proteomes" id="UP001055439">
    <property type="component" value="Chromosome 3"/>
</dbReference>
<gene>
    <name evidence="6" type="ORF">MUK42_00651</name>
</gene>
<reference evidence="6" key="1">
    <citation type="submission" date="2022-05" db="EMBL/GenBank/DDBJ databases">
        <title>The Musa troglodytarum L. genome provides insights into the mechanism of non-climacteric behaviour and enrichment of carotenoids.</title>
        <authorList>
            <person name="Wang J."/>
        </authorList>
    </citation>
    <scope>NUCLEOTIDE SEQUENCE</scope>
    <source>
        <tissue evidence="6">Leaf</tissue>
    </source>
</reference>
<organism evidence="6 7">
    <name type="scientific">Musa troglodytarum</name>
    <name type="common">fe'i banana</name>
    <dbReference type="NCBI Taxonomy" id="320322"/>
    <lineage>
        <taxon>Eukaryota</taxon>
        <taxon>Viridiplantae</taxon>
        <taxon>Streptophyta</taxon>
        <taxon>Embryophyta</taxon>
        <taxon>Tracheophyta</taxon>
        <taxon>Spermatophyta</taxon>
        <taxon>Magnoliopsida</taxon>
        <taxon>Liliopsida</taxon>
        <taxon>Zingiberales</taxon>
        <taxon>Musaceae</taxon>
        <taxon>Musa</taxon>
    </lineage>
</organism>
<evidence type="ECO:0000313" key="6">
    <source>
        <dbReference type="EMBL" id="URD92767.1"/>
    </source>
</evidence>
<dbReference type="SUPFAM" id="SSF52058">
    <property type="entry name" value="L domain-like"/>
    <property type="match status" value="1"/>
</dbReference>
<dbReference type="Pfam" id="PF00560">
    <property type="entry name" value="LRR_1"/>
    <property type="match status" value="2"/>
</dbReference>
<dbReference type="Pfam" id="PF13855">
    <property type="entry name" value="LRR_8"/>
    <property type="match status" value="1"/>
</dbReference>
<dbReference type="Gene3D" id="3.80.10.10">
    <property type="entry name" value="Ribonuclease Inhibitor"/>
    <property type="match status" value="2"/>
</dbReference>
<evidence type="ECO:0000256" key="1">
    <source>
        <dbReference type="ARBA" id="ARBA00022614"/>
    </source>
</evidence>
<dbReference type="OrthoDB" id="676979at2759"/>
<dbReference type="InterPro" id="IPR032675">
    <property type="entry name" value="LRR_dom_sf"/>
</dbReference>
<proteinExistence type="predicted"/>
<name>A0A9E7FCS0_9LILI</name>
<dbReference type="AlphaFoldDB" id="A0A9E7FCS0"/>
<keyword evidence="2" id="KW-0732">Signal</keyword>
<dbReference type="InterPro" id="IPR001611">
    <property type="entry name" value="Leu-rich_rpt"/>
</dbReference>
<feature type="domain" description="Leucine-rich repeat-containing N-terminal plant-type" evidence="5">
    <location>
        <begin position="95"/>
        <end position="133"/>
    </location>
</feature>
<evidence type="ECO:0000259" key="5">
    <source>
        <dbReference type="Pfam" id="PF08263"/>
    </source>
</evidence>
<dbReference type="Pfam" id="PF08263">
    <property type="entry name" value="LRRNT_2"/>
    <property type="match status" value="1"/>
</dbReference>
<evidence type="ECO:0000256" key="3">
    <source>
        <dbReference type="ARBA" id="ARBA00022737"/>
    </source>
</evidence>
<accession>A0A9E7FCS0</accession>
<dbReference type="PANTHER" id="PTHR48060:SF7">
    <property type="entry name" value="DNA DAMAGE-REPAIR_TOLERATION PROTEIN DRT100"/>
    <property type="match status" value="1"/>
</dbReference>
<keyword evidence="1" id="KW-0433">Leucine-rich repeat</keyword>
<dbReference type="InterPro" id="IPR053211">
    <property type="entry name" value="DNA_repair-toleration"/>
</dbReference>
<keyword evidence="4" id="KW-0325">Glycoprotein</keyword>
<evidence type="ECO:0000256" key="4">
    <source>
        <dbReference type="ARBA" id="ARBA00023180"/>
    </source>
</evidence>
<dbReference type="EMBL" id="CP097505">
    <property type="protein sequence ID" value="URD92767.1"/>
    <property type="molecule type" value="Genomic_DNA"/>
</dbReference>
<dbReference type="PANTHER" id="PTHR48060">
    <property type="entry name" value="DNA DAMAGE-REPAIR/TOLERATION PROTEIN DRT100"/>
    <property type="match status" value="1"/>
</dbReference>
<evidence type="ECO:0000313" key="7">
    <source>
        <dbReference type="Proteomes" id="UP001055439"/>
    </source>
</evidence>
<protein>
    <submittedName>
        <fullName evidence="6">DNA-damage-repair toleration protein</fullName>
    </submittedName>
</protein>
<keyword evidence="7" id="KW-1185">Reference proteome</keyword>
<sequence length="437" mass="46102">MGPRVTQSLDPAHALPPWLLCDSAAQVWTRVSSPSVMLALDLGPEVVIKGARGQRANPRRTIPPSMAPHSLSFVLLVVVVAAAACVRGSSGCPTSDRDALLAFRSALSEKRLGMFSSWTGDDCCSQWYGVSCDPTTGRVADVSLRGESQDPIIARSGLSRGLMYGRISPEICRLDRLTTLILTDWKQISGPVPPCLTSLPFLRILDLVGNRLSGPVPDDIGNLSRLTVLNVANNQISGSIPTSLPALSSLVHLDLSNNQISGPIPGDFGNLRMLSRALLSRNRISGGIPSSVGHMARLADLDLAHNRISGEIPGSLGSVPVLSSLSLGSNRLTGQIPTALLSSRGLGILNLSRNAMEGEIPDVFGSHSYYTALDLSHNQLSGPVPKTLETAAFVGHLDLSQNHLCGPIPTASPFDHLEAASFANNDCLCGGPLPACK</sequence>
<dbReference type="FunFam" id="3.80.10.10:FF:000041">
    <property type="entry name" value="LRR receptor-like serine/threonine-protein kinase ERECTA"/>
    <property type="match status" value="2"/>
</dbReference>